<evidence type="ECO:0000313" key="2">
    <source>
        <dbReference type="Proteomes" id="UP000750334"/>
    </source>
</evidence>
<gene>
    <name evidence="1" type="ORF">C6P45_000749</name>
</gene>
<comment type="caution">
    <text evidence="1">The sequence shown here is derived from an EMBL/GenBank/DDBJ whole genome shotgun (WGS) entry which is preliminary data.</text>
</comment>
<organism evidence="1 2">
    <name type="scientific">Maudiozyma exigua</name>
    <name type="common">Yeast</name>
    <name type="synonym">Kazachstania exigua</name>
    <dbReference type="NCBI Taxonomy" id="34358"/>
    <lineage>
        <taxon>Eukaryota</taxon>
        <taxon>Fungi</taxon>
        <taxon>Dikarya</taxon>
        <taxon>Ascomycota</taxon>
        <taxon>Saccharomycotina</taxon>
        <taxon>Saccharomycetes</taxon>
        <taxon>Saccharomycetales</taxon>
        <taxon>Saccharomycetaceae</taxon>
        <taxon>Maudiozyma</taxon>
    </lineage>
</organism>
<proteinExistence type="predicted"/>
<protein>
    <submittedName>
        <fullName evidence="1">Uncharacterized protein</fullName>
    </submittedName>
</protein>
<name>A0A9P7B790_MAUEX</name>
<dbReference type="Proteomes" id="UP000750334">
    <property type="component" value="Unassembled WGS sequence"/>
</dbReference>
<dbReference type="EMBL" id="PUHR01000128">
    <property type="protein sequence ID" value="KAG0663766.1"/>
    <property type="molecule type" value="Genomic_DNA"/>
</dbReference>
<dbReference type="AlphaFoldDB" id="A0A9P7B790"/>
<keyword evidence="2" id="KW-1185">Reference proteome</keyword>
<sequence>MQNNQDDSKIQNNQEDTYLKDLTDGNEERHILAFALSNKTIKNVTPSNWKDAFKNLLTEKGGAVVIVSKDHRSDSVNAALQTYGKWWSENFTNVMEPEEEENTWIYYSGDNGELHESSNFQTLVKGNLLIMSGGFPTIKPIIPSVGERPITSGFKFPLLMIKTLNVLLLNVFNSISLIEKDIKDNINKTNKYVLINPSLLDCVGSTFTVGYHTPVFTE</sequence>
<accession>A0A9P7B790</accession>
<evidence type="ECO:0000313" key="1">
    <source>
        <dbReference type="EMBL" id="KAG0663766.1"/>
    </source>
</evidence>
<reference evidence="1 2" key="1">
    <citation type="submission" date="2020-11" db="EMBL/GenBank/DDBJ databases">
        <title>Kefir isolates.</title>
        <authorList>
            <person name="Marcisauskas S."/>
            <person name="Kim Y."/>
            <person name="Blasche S."/>
        </authorList>
    </citation>
    <scope>NUCLEOTIDE SEQUENCE [LARGE SCALE GENOMIC DNA]</scope>
    <source>
        <strain evidence="1 2">OG2</strain>
    </source>
</reference>